<evidence type="ECO:0000259" key="5">
    <source>
        <dbReference type="Pfam" id="PF01168"/>
    </source>
</evidence>
<dbReference type="Pfam" id="PF01168">
    <property type="entry name" value="Ala_racemase_N"/>
    <property type="match status" value="1"/>
</dbReference>
<comment type="similarity">
    <text evidence="2 4">Belongs to the pyridoxal phosphate-binding protein YggS/PROSC family.</text>
</comment>
<dbReference type="RefSeq" id="WP_128227130.1">
    <property type="nucleotide sequence ID" value="NZ_SACR01000001.1"/>
</dbReference>
<evidence type="ECO:0000256" key="4">
    <source>
        <dbReference type="RuleBase" id="RU004514"/>
    </source>
</evidence>
<dbReference type="EMBL" id="SACR01000001">
    <property type="protein sequence ID" value="RVU49494.1"/>
    <property type="molecule type" value="Genomic_DNA"/>
</dbReference>
<feature type="modified residue" description="N6-(pyridoxal phosphate)lysine" evidence="2 3">
    <location>
        <position position="51"/>
    </location>
</feature>
<dbReference type="PANTHER" id="PTHR10146">
    <property type="entry name" value="PROLINE SYNTHETASE CO-TRANSCRIBED BACTERIAL HOMOLOG PROTEIN"/>
    <property type="match status" value="1"/>
</dbReference>
<dbReference type="InterPro" id="IPR029066">
    <property type="entry name" value="PLP-binding_barrel"/>
</dbReference>
<keyword evidence="1 2" id="KW-0663">Pyridoxal phosphate</keyword>
<evidence type="ECO:0000256" key="2">
    <source>
        <dbReference type="HAMAP-Rule" id="MF_02087"/>
    </source>
</evidence>
<dbReference type="PANTHER" id="PTHR10146:SF14">
    <property type="entry name" value="PYRIDOXAL PHOSPHATE HOMEOSTASIS PROTEIN"/>
    <property type="match status" value="1"/>
</dbReference>
<dbReference type="AlphaFoldDB" id="A0A437RRT4"/>
<dbReference type="InterPro" id="IPR001608">
    <property type="entry name" value="Ala_racemase_N"/>
</dbReference>
<comment type="cofactor">
    <cofactor evidence="3">
        <name>pyridoxal 5'-phosphate</name>
        <dbReference type="ChEBI" id="CHEBI:597326"/>
    </cofactor>
</comment>
<dbReference type="SUPFAM" id="SSF51419">
    <property type="entry name" value="PLP-binding barrel"/>
    <property type="match status" value="1"/>
</dbReference>
<proteinExistence type="inferred from homology"/>
<keyword evidence="7" id="KW-1185">Reference proteome</keyword>
<evidence type="ECO:0000313" key="7">
    <source>
        <dbReference type="Proteomes" id="UP000285575"/>
    </source>
</evidence>
<feature type="domain" description="Alanine racemase N-terminal" evidence="5">
    <location>
        <begin position="46"/>
        <end position="246"/>
    </location>
</feature>
<dbReference type="NCBIfam" id="TIGR00044">
    <property type="entry name" value="YggS family pyridoxal phosphate-dependent enzyme"/>
    <property type="match status" value="1"/>
</dbReference>
<dbReference type="PIRSF" id="PIRSF004848">
    <property type="entry name" value="YBL036c_PLPDEIII"/>
    <property type="match status" value="1"/>
</dbReference>
<evidence type="ECO:0000313" key="6">
    <source>
        <dbReference type="EMBL" id="RVU49494.1"/>
    </source>
</evidence>
<comment type="caution">
    <text evidence="6">The sequence shown here is derived from an EMBL/GenBank/DDBJ whole genome shotgun (WGS) entry which is preliminary data.</text>
</comment>
<comment type="function">
    <text evidence="2">Pyridoxal 5'-phosphate (PLP)-binding protein, which is involved in PLP homeostasis.</text>
</comment>
<reference evidence="6 7" key="1">
    <citation type="submission" date="2019-01" db="EMBL/GenBank/DDBJ databases">
        <authorList>
            <person name="Chen W.-M."/>
        </authorList>
    </citation>
    <scope>NUCLEOTIDE SEQUENCE [LARGE SCALE GENOMIC DNA]</scope>
    <source>
        <strain evidence="6 7">KYPY4</strain>
    </source>
</reference>
<sequence>MSTIGSKLQEVKRRLQAACAEAGRSAEILTLAPPPAAPGAPPTLTLLAVSKTFGAEAVREAHAAGQQAFGENYVQEALAKIEALADLRGGPLPVQWHLIGPLQSNKTRPVAEAFDWVHSVDRLKVAQRLAEQRPAHLPPLQLCLQVNISGEDSKSGVPPAELPALAAAVAALPRQRVQLRGLMAIPEPAATPQAQRAPHRALRELLAGLNAGGLALDTLSTGMSADLEAAVLEGSTVVRVGTAIFGRR</sequence>
<dbReference type="Gene3D" id="3.20.20.10">
    <property type="entry name" value="Alanine racemase"/>
    <property type="match status" value="1"/>
</dbReference>
<gene>
    <name evidence="6" type="ORF">EOE66_02695</name>
</gene>
<evidence type="ECO:0000256" key="1">
    <source>
        <dbReference type="ARBA" id="ARBA00022898"/>
    </source>
</evidence>
<name>A0A437RRT4_9BURK</name>
<dbReference type="HAMAP" id="MF_02087">
    <property type="entry name" value="PLP_homeostasis"/>
    <property type="match status" value="1"/>
</dbReference>
<dbReference type="GO" id="GO:0030170">
    <property type="term" value="F:pyridoxal phosphate binding"/>
    <property type="evidence" value="ECO:0007669"/>
    <property type="project" value="UniProtKB-UniRule"/>
</dbReference>
<dbReference type="Proteomes" id="UP000285575">
    <property type="component" value="Unassembled WGS sequence"/>
</dbReference>
<dbReference type="CDD" id="cd06824">
    <property type="entry name" value="PLPDE_III_Yggs_like"/>
    <property type="match status" value="1"/>
</dbReference>
<evidence type="ECO:0000256" key="3">
    <source>
        <dbReference type="PIRSR" id="PIRSR004848-1"/>
    </source>
</evidence>
<dbReference type="OrthoDB" id="9804072at2"/>
<protein>
    <recommendedName>
        <fullName evidence="2">Pyridoxal phosphate homeostasis protein</fullName>
        <shortName evidence="2">PLP homeostasis protein</shortName>
    </recommendedName>
</protein>
<accession>A0A437RRT4</accession>
<organism evidence="6 7">
    <name type="scientific">Rubrivivax rivuli</name>
    <dbReference type="NCBI Taxonomy" id="1862385"/>
    <lineage>
        <taxon>Bacteria</taxon>
        <taxon>Pseudomonadati</taxon>
        <taxon>Pseudomonadota</taxon>
        <taxon>Betaproteobacteria</taxon>
        <taxon>Burkholderiales</taxon>
        <taxon>Sphaerotilaceae</taxon>
        <taxon>Rubrivivax</taxon>
    </lineage>
</organism>
<dbReference type="InterPro" id="IPR011078">
    <property type="entry name" value="PyrdxlP_homeostasis"/>
</dbReference>